<protein>
    <submittedName>
        <fullName evidence="2">Uncharacterized protein</fullName>
    </submittedName>
</protein>
<accession>A0A2C5Z9U0</accession>
<proteinExistence type="predicted"/>
<organism evidence="2 3">
    <name type="scientific">Ophiocordyceps australis</name>
    <dbReference type="NCBI Taxonomy" id="1399860"/>
    <lineage>
        <taxon>Eukaryota</taxon>
        <taxon>Fungi</taxon>
        <taxon>Dikarya</taxon>
        <taxon>Ascomycota</taxon>
        <taxon>Pezizomycotina</taxon>
        <taxon>Sordariomycetes</taxon>
        <taxon>Hypocreomycetidae</taxon>
        <taxon>Hypocreales</taxon>
        <taxon>Ophiocordycipitaceae</taxon>
        <taxon>Ophiocordyceps</taxon>
    </lineage>
</organism>
<name>A0A2C5Z9U0_9HYPO</name>
<feature type="region of interest" description="Disordered" evidence="1">
    <location>
        <begin position="1"/>
        <end position="87"/>
    </location>
</feature>
<evidence type="ECO:0000313" key="3">
    <source>
        <dbReference type="Proteomes" id="UP000224854"/>
    </source>
</evidence>
<feature type="compositionally biased region" description="Polar residues" evidence="1">
    <location>
        <begin position="50"/>
        <end position="68"/>
    </location>
</feature>
<comment type="caution">
    <text evidence="2">The sequence shown here is derived from an EMBL/GenBank/DDBJ whole genome shotgun (WGS) entry which is preliminary data.</text>
</comment>
<reference evidence="2 3" key="1">
    <citation type="submission" date="2017-06" db="EMBL/GenBank/DDBJ databases">
        <title>Ant-infecting Ophiocordyceps genomes reveal a high diversity of potential behavioral manipulation genes and a possible major role for enterotoxins.</title>
        <authorList>
            <person name="De Bekker C."/>
            <person name="Evans H.C."/>
            <person name="Brachmann A."/>
            <person name="Hughes D.P."/>
        </authorList>
    </citation>
    <scope>NUCLEOTIDE SEQUENCE [LARGE SCALE GENOMIC DNA]</scope>
    <source>
        <strain evidence="2 3">1348a</strain>
    </source>
</reference>
<evidence type="ECO:0000256" key="1">
    <source>
        <dbReference type="SAM" id="MobiDB-lite"/>
    </source>
</evidence>
<keyword evidence="3" id="KW-1185">Reference proteome</keyword>
<gene>
    <name evidence="2" type="ORF">CDD82_2938</name>
</gene>
<feature type="compositionally biased region" description="Polar residues" evidence="1">
    <location>
        <begin position="27"/>
        <end position="42"/>
    </location>
</feature>
<evidence type="ECO:0000313" key="2">
    <source>
        <dbReference type="EMBL" id="PHH78635.1"/>
    </source>
</evidence>
<dbReference type="AlphaFoldDB" id="A0A2C5Z9U0"/>
<sequence>MDDAMQAVYAAEKQPQHQGSRPDFQTRDQPYSSRSPWLNQEQPPVPPSPSRSTWLTKQGEPSSSQSTAWLEKGKARAIDDDMPLNPPANILRAQSLTPSEMTVATESTWRTWNVDQKQATSRKKAKHGFLR</sequence>
<dbReference type="OrthoDB" id="10432057at2759"/>
<dbReference type="EMBL" id="NJEU01000215">
    <property type="protein sequence ID" value="PHH78635.1"/>
    <property type="molecule type" value="Genomic_DNA"/>
</dbReference>
<dbReference type="Proteomes" id="UP000224854">
    <property type="component" value="Unassembled WGS sequence"/>
</dbReference>